<keyword evidence="5" id="KW-0804">Transcription</keyword>
<accession>A0ABQ2IWM0</accession>
<keyword evidence="1" id="KW-0645">Protease</keyword>
<protein>
    <recommendedName>
        <fullName evidence="6">Peptidase S24/S26A/S26B/S26C domain-containing protein</fullName>
    </recommendedName>
</protein>
<proteinExistence type="predicted"/>
<evidence type="ECO:0000256" key="5">
    <source>
        <dbReference type="ARBA" id="ARBA00023163"/>
    </source>
</evidence>
<evidence type="ECO:0000256" key="4">
    <source>
        <dbReference type="ARBA" id="ARBA00023125"/>
    </source>
</evidence>
<keyword evidence="3" id="KW-0805">Transcription regulation</keyword>
<evidence type="ECO:0000256" key="1">
    <source>
        <dbReference type="ARBA" id="ARBA00022670"/>
    </source>
</evidence>
<keyword evidence="2" id="KW-0378">Hydrolase</keyword>
<keyword evidence="8" id="KW-1185">Reference proteome</keyword>
<sequence>MPLSEEDHLFDQLDLEGERGLQQWAESQGAFVRRRRLALGLKRPAFVSEVEKLGQSMTADYLNKIEAGTRPLSKVSIELREAMRQVLKFSREKWVEGTGLYTPDLEEHYANRLKQEPQPDMVRSSVRVRIPVYALAAAGAGAWTDEDVIDYIEVEPEVANRRNRTTFQVDGDSMEPTLSDGDYIHVDIADQDIRHDKIYVVKIKGDGIVVKRAWVYEDLTVELRSDNLKHKPLNPDDAIVIGRVFGFNQGFRPL</sequence>
<dbReference type="PANTHER" id="PTHR40661">
    <property type="match status" value="1"/>
</dbReference>
<dbReference type="Proteomes" id="UP000645517">
    <property type="component" value="Unassembled WGS sequence"/>
</dbReference>
<dbReference type="PROSITE" id="PS00501">
    <property type="entry name" value="SPASE_I_1"/>
    <property type="match status" value="1"/>
</dbReference>
<reference evidence="8" key="1">
    <citation type="journal article" date="2019" name="Int. J. Syst. Evol. Microbiol.">
        <title>The Global Catalogue of Microorganisms (GCM) 10K type strain sequencing project: providing services to taxonomists for standard genome sequencing and annotation.</title>
        <authorList>
            <consortium name="The Broad Institute Genomics Platform"/>
            <consortium name="The Broad Institute Genome Sequencing Center for Infectious Disease"/>
            <person name="Wu L."/>
            <person name="Ma J."/>
        </authorList>
    </citation>
    <scope>NUCLEOTIDE SEQUENCE [LARGE SCALE GENOMIC DNA]</scope>
    <source>
        <strain evidence="8">JCM 16918</strain>
    </source>
</reference>
<dbReference type="CDD" id="cd06462">
    <property type="entry name" value="Peptidase_S24_S26"/>
    <property type="match status" value="1"/>
</dbReference>
<evidence type="ECO:0000256" key="2">
    <source>
        <dbReference type="ARBA" id="ARBA00022801"/>
    </source>
</evidence>
<dbReference type="InterPro" id="IPR015927">
    <property type="entry name" value="Peptidase_S24_S26A/B/C"/>
</dbReference>
<dbReference type="Pfam" id="PF00717">
    <property type="entry name" value="Peptidase_S24"/>
    <property type="match status" value="1"/>
</dbReference>
<comment type="caution">
    <text evidence="7">The sequence shown here is derived from an EMBL/GenBank/DDBJ whole genome shotgun (WGS) entry which is preliminary data.</text>
</comment>
<dbReference type="RefSeq" id="WP_189054463.1">
    <property type="nucleotide sequence ID" value="NZ_BMOR01000002.1"/>
</dbReference>
<dbReference type="PANTHER" id="PTHR40661:SF3">
    <property type="entry name" value="FELS-1 PROPHAGE TRANSCRIPTIONAL REGULATOR"/>
    <property type="match status" value="1"/>
</dbReference>
<evidence type="ECO:0000259" key="6">
    <source>
        <dbReference type="Pfam" id="PF00717"/>
    </source>
</evidence>
<dbReference type="InterPro" id="IPR036286">
    <property type="entry name" value="LexA/Signal_pep-like_sf"/>
</dbReference>
<dbReference type="Gene3D" id="2.10.109.10">
    <property type="entry name" value="Umud Fragment, subunit A"/>
    <property type="match status" value="1"/>
</dbReference>
<organism evidence="7 8">
    <name type="scientific">Deinococcus daejeonensis</name>
    <dbReference type="NCBI Taxonomy" id="1007098"/>
    <lineage>
        <taxon>Bacteria</taxon>
        <taxon>Thermotogati</taxon>
        <taxon>Deinococcota</taxon>
        <taxon>Deinococci</taxon>
        <taxon>Deinococcales</taxon>
        <taxon>Deinococcaceae</taxon>
        <taxon>Deinococcus</taxon>
    </lineage>
</organism>
<dbReference type="InterPro" id="IPR019756">
    <property type="entry name" value="Pept_S26A_signal_pept_1_Ser-AS"/>
</dbReference>
<gene>
    <name evidence="7" type="ORF">GCM10010842_09100</name>
</gene>
<evidence type="ECO:0000256" key="3">
    <source>
        <dbReference type="ARBA" id="ARBA00023015"/>
    </source>
</evidence>
<evidence type="ECO:0000313" key="8">
    <source>
        <dbReference type="Proteomes" id="UP000645517"/>
    </source>
</evidence>
<feature type="domain" description="Peptidase S24/S26A/S26B/S26C" evidence="6">
    <location>
        <begin position="131"/>
        <end position="244"/>
    </location>
</feature>
<dbReference type="SUPFAM" id="SSF51306">
    <property type="entry name" value="LexA/Signal peptidase"/>
    <property type="match status" value="1"/>
</dbReference>
<evidence type="ECO:0000313" key="7">
    <source>
        <dbReference type="EMBL" id="GGN32430.1"/>
    </source>
</evidence>
<keyword evidence="4" id="KW-0238">DNA-binding</keyword>
<name>A0ABQ2IWM0_9DEIO</name>
<dbReference type="EMBL" id="BMOR01000002">
    <property type="protein sequence ID" value="GGN32430.1"/>
    <property type="molecule type" value="Genomic_DNA"/>
</dbReference>